<dbReference type="GO" id="GO:0004984">
    <property type="term" value="F:olfactory receptor activity"/>
    <property type="evidence" value="ECO:0007669"/>
    <property type="project" value="InterPro"/>
</dbReference>
<comment type="subcellular location">
    <subcellularLocation>
        <location evidence="1 10">Cell membrane</location>
        <topology evidence="1 10">Multi-pass membrane protein</topology>
    </subcellularLocation>
</comment>
<evidence type="ECO:0000256" key="7">
    <source>
        <dbReference type="ARBA" id="ARBA00023136"/>
    </source>
</evidence>
<sequence>MENLRKFGLGYCDLPTMMWNVSTLLRVITINIDSRQERKIPIYFYVLTLITYSSYLYIYLISMLWFVFWKSHETGDMTATMIVFSLGVSSEIGPCKMIYMMWNEELARKVVDGYIECDRAIIKGSRFFKNLLKGLRTVKKRALIFWIVIIGNGVIYILKPIITPGRHIMEDNFINLGLEPQFETPYYQIAFFLTSLGVYITCYLPANLTAFLIVLIGYTEVTLLALSRELLNLWGDAQEYYKKALHNRHSKEINIPSDIHEIDVYKQKIVNDYIQRRLYEIVRLHKTNIILINQIELVFRGAIAMEFILLIVGLLAILLGGLENTYIQMPFAMIQVSMDCLTGQRLIDACGIFENAVYDCKWENFNASNMKTVLLILQISQKTLNLSAGGCSKLSFTCLMTVIRSIYSAYTALQSTMVFA</sequence>
<comment type="caution">
    <text evidence="10">Lacks conserved residue(s) required for the propagation of feature annotation.</text>
</comment>
<reference evidence="11" key="1">
    <citation type="journal article" date="2018" name="Comp. Biochem. Physiol. Part D Genomics Proteomics">
        <title>Candidate olfactory genes identified in Heortia vitessoides (Lepidoptera: Crambidae) by antennal transcriptome analysis.</title>
        <authorList>
            <person name="Cheng J."/>
            <person name="Wang C.Y."/>
            <person name="Lyu Z.H."/>
            <person name="Chen J.X."/>
            <person name="Tang L.P."/>
            <person name="Lin T."/>
        </authorList>
    </citation>
    <scope>NUCLEOTIDE SEQUENCE</scope>
</reference>
<keyword evidence="9 10" id="KW-0807">Transducer</keyword>
<dbReference type="GO" id="GO:0005886">
    <property type="term" value="C:plasma membrane"/>
    <property type="evidence" value="ECO:0007669"/>
    <property type="project" value="UniProtKB-SubCell"/>
</dbReference>
<organism evidence="11">
    <name type="scientific">Heortia vitessoides</name>
    <dbReference type="NCBI Taxonomy" id="1557813"/>
    <lineage>
        <taxon>Eukaryota</taxon>
        <taxon>Metazoa</taxon>
        <taxon>Ecdysozoa</taxon>
        <taxon>Arthropoda</taxon>
        <taxon>Hexapoda</taxon>
        <taxon>Insecta</taxon>
        <taxon>Pterygota</taxon>
        <taxon>Neoptera</taxon>
        <taxon>Endopterygota</taxon>
        <taxon>Lepidoptera</taxon>
        <taxon>Glossata</taxon>
        <taxon>Ditrysia</taxon>
        <taxon>Pyraloidea</taxon>
        <taxon>Crambidae</taxon>
        <taxon>Heortia</taxon>
    </lineage>
</organism>
<evidence type="ECO:0000313" key="11">
    <source>
        <dbReference type="EMBL" id="AZB49435.1"/>
    </source>
</evidence>
<evidence type="ECO:0000256" key="9">
    <source>
        <dbReference type="ARBA" id="ARBA00023224"/>
    </source>
</evidence>
<feature type="transmembrane region" description="Helical" evidence="10">
    <location>
        <begin position="42"/>
        <end position="67"/>
    </location>
</feature>
<keyword evidence="3 10" id="KW-0716">Sensory transduction</keyword>
<keyword evidence="4 10" id="KW-0812">Transmembrane</keyword>
<feature type="transmembrane region" description="Helical" evidence="10">
    <location>
        <begin position="189"/>
        <end position="218"/>
    </location>
</feature>
<evidence type="ECO:0000256" key="8">
    <source>
        <dbReference type="ARBA" id="ARBA00023170"/>
    </source>
</evidence>
<dbReference type="PANTHER" id="PTHR21137">
    <property type="entry name" value="ODORANT RECEPTOR"/>
    <property type="match status" value="1"/>
</dbReference>
<dbReference type="EMBL" id="MH193989">
    <property type="protein sequence ID" value="AZB49435.1"/>
    <property type="molecule type" value="mRNA"/>
</dbReference>
<dbReference type="PANTHER" id="PTHR21137:SF35">
    <property type="entry name" value="ODORANT RECEPTOR 19A-RELATED"/>
    <property type="match status" value="1"/>
</dbReference>
<feature type="transmembrane region" description="Helical" evidence="10">
    <location>
        <begin position="79"/>
        <end position="99"/>
    </location>
</feature>
<evidence type="ECO:0000256" key="5">
    <source>
        <dbReference type="ARBA" id="ARBA00022725"/>
    </source>
</evidence>
<dbReference type="GO" id="GO:0007165">
    <property type="term" value="P:signal transduction"/>
    <property type="evidence" value="ECO:0007669"/>
    <property type="project" value="UniProtKB-KW"/>
</dbReference>
<comment type="similarity">
    <text evidence="10">Belongs to the insect chemoreceptor superfamily. Heteromeric odorant receptor channel (TC 1.A.69) family.</text>
</comment>
<dbReference type="Pfam" id="PF02949">
    <property type="entry name" value="7tm_6"/>
    <property type="match status" value="1"/>
</dbReference>
<name>A0A3G6V6V3_9NEOP</name>
<feature type="transmembrane region" description="Helical" evidence="10">
    <location>
        <begin position="297"/>
        <end position="322"/>
    </location>
</feature>
<evidence type="ECO:0000256" key="4">
    <source>
        <dbReference type="ARBA" id="ARBA00022692"/>
    </source>
</evidence>
<dbReference type="GO" id="GO:0005549">
    <property type="term" value="F:odorant binding"/>
    <property type="evidence" value="ECO:0007669"/>
    <property type="project" value="InterPro"/>
</dbReference>
<evidence type="ECO:0000256" key="1">
    <source>
        <dbReference type="ARBA" id="ARBA00004651"/>
    </source>
</evidence>
<protein>
    <recommendedName>
        <fullName evidence="10">Odorant receptor</fullName>
    </recommendedName>
</protein>
<accession>A0A3G6V6V3</accession>
<evidence type="ECO:0000256" key="2">
    <source>
        <dbReference type="ARBA" id="ARBA00022475"/>
    </source>
</evidence>
<evidence type="ECO:0000256" key="6">
    <source>
        <dbReference type="ARBA" id="ARBA00022989"/>
    </source>
</evidence>
<proteinExistence type="evidence at transcript level"/>
<evidence type="ECO:0000256" key="10">
    <source>
        <dbReference type="RuleBase" id="RU351113"/>
    </source>
</evidence>
<evidence type="ECO:0000256" key="3">
    <source>
        <dbReference type="ARBA" id="ARBA00022606"/>
    </source>
</evidence>
<keyword evidence="2" id="KW-1003">Cell membrane</keyword>
<keyword evidence="7 10" id="KW-0472">Membrane</keyword>
<keyword evidence="5 10" id="KW-0552">Olfaction</keyword>
<feature type="transmembrane region" description="Helical" evidence="10">
    <location>
        <begin position="143"/>
        <end position="162"/>
    </location>
</feature>
<dbReference type="AlphaFoldDB" id="A0A3G6V6V3"/>
<keyword evidence="8 10" id="KW-0675">Receptor</keyword>
<keyword evidence="6 10" id="KW-1133">Transmembrane helix</keyword>
<dbReference type="InterPro" id="IPR004117">
    <property type="entry name" value="7tm6_olfct_rcpt"/>
</dbReference>